<keyword evidence="6 9" id="KW-0560">Oxidoreductase</keyword>
<dbReference type="EMBL" id="JABTTQ020000004">
    <property type="protein sequence ID" value="KAK6158808.1"/>
    <property type="molecule type" value="Genomic_DNA"/>
</dbReference>
<name>A0ABR0XHY1_REHGL</name>
<comment type="similarity">
    <text evidence="2 9">Belongs to the cytochrome P450 family.</text>
</comment>
<dbReference type="InterPro" id="IPR002401">
    <property type="entry name" value="Cyt_P450_E_grp-I"/>
</dbReference>
<evidence type="ECO:0000313" key="11">
    <source>
        <dbReference type="Proteomes" id="UP001318860"/>
    </source>
</evidence>
<dbReference type="PRINTS" id="PR00385">
    <property type="entry name" value="P450"/>
</dbReference>
<keyword evidence="5" id="KW-0812">Transmembrane</keyword>
<keyword evidence="4 9" id="KW-0479">Metal-binding</keyword>
<organism evidence="10 11">
    <name type="scientific">Rehmannia glutinosa</name>
    <name type="common">Chinese foxglove</name>
    <dbReference type="NCBI Taxonomy" id="99300"/>
    <lineage>
        <taxon>Eukaryota</taxon>
        <taxon>Viridiplantae</taxon>
        <taxon>Streptophyta</taxon>
        <taxon>Embryophyta</taxon>
        <taxon>Tracheophyta</taxon>
        <taxon>Spermatophyta</taxon>
        <taxon>Magnoliopsida</taxon>
        <taxon>eudicotyledons</taxon>
        <taxon>Gunneridae</taxon>
        <taxon>Pentapetalae</taxon>
        <taxon>asterids</taxon>
        <taxon>lamiids</taxon>
        <taxon>Lamiales</taxon>
        <taxon>Orobanchaceae</taxon>
        <taxon>Rehmannieae</taxon>
        <taxon>Rehmannia</taxon>
    </lineage>
</organism>
<dbReference type="Proteomes" id="UP001318860">
    <property type="component" value="Unassembled WGS sequence"/>
</dbReference>
<evidence type="ECO:0000256" key="6">
    <source>
        <dbReference type="ARBA" id="ARBA00023002"/>
    </source>
</evidence>
<evidence type="ECO:0000313" key="10">
    <source>
        <dbReference type="EMBL" id="KAK6158808.1"/>
    </source>
</evidence>
<keyword evidence="7 9" id="KW-0408">Iron</keyword>
<gene>
    <name evidence="10" type="ORF">DH2020_006122</name>
</gene>
<evidence type="ECO:0000256" key="9">
    <source>
        <dbReference type="RuleBase" id="RU000461"/>
    </source>
</evidence>
<evidence type="ECO:0000256" key="7">
    <source>
        <dbReference type="ARBA" id="ARBA00023004"/>
    </source>
</evidence>
<sequence>MANRYGAVLHLQLGEASTVVISSREAAKEVLKIQDPACADRPESIGSKIIWYNYTDIVFSPYNEYWRQMRKICILELLSAKNVRSFGSIRQDEVCRLIKSLQSSSGQAVNLTDRIFAFTSSITSRAAFGEVMRDRETLVALMKKAVDTILDGIVEEHKIKRSGEFGGEDIVDVLLRMQKNEELEFPISNDNIKAVIFDMFSAGTETSSTVLDWTMAELIRNPSVMAKVQAEIREAFMGKKTIEENDVQALKYLKLVIKETLRLHPPIPLLPRACREECKANGYSIPLKSKVMINIWSIGRDPEYWAEPKSFKPERFENSSIDFLGNNFEFIPFGAGKRFCPGMNFGLANVELPLAQLYTTLNGKCLKE</sequence>
<keyword evidence="3 9" id="KW-0349">Heme</keyword>
<evidence type="ECO:0000256" key="5">
    <source>
        <dbReference type="ARBA" id="ARBA00022968"/>
    </source>
</evidence>
<dbReference type="Gene3D" id="1.10.630.10">
    <property type="entry name" value="Cytochrome P450"/>
    <property type="match status" value="1"/>
</dbReference>
<proteinExistence type="inferred from homology"/>
<dbReference type="SUPFAM" id="SSF48264">
    <property type="entry name" value="Cytochrome P450"/>
    <property type="match status" value="1"/>
</dbReference>
<evidence type="ECO:0000256" key="8">
    <source>
        <dbReference type="ARBA" id="ARBA00023033"/>
    </source>
</evidence>
<dbReference type="InterPro" id="IPR017972">
    <property type="entry name" value="Cyt_P450_CS"/>
</dbReference>
<keyword evidence="11" id="KW-1185">Reference proteome</keyword>
<dbReference type="InterPro" id="IPR052306">
    <property type="entry name" value="CYP450_71D"/>
</dbReference>
<dbReference type="PANTHER" id="PTHR47953:SF16">
    <property type="entry name" value="CYTOCHROME P450 71D8"/>
    <property type="match status" value="1"/>
</dbReference>
<dbReference type="PROSITE" id="PS00086">
    <property type="entry name" value="CYTOCHROME_P450"/>
    <property type="match status" value="1"/>
</dbReference>
<dbReference type="Pfam" id="PF00067">
    <property type="entry name" value="p450"/>
    <property type="match status" value="2"/>
</dbReference>
<dbReference type="PRINTS" id="PR00463">
    <property type="entry name" value="EP450I"/>
</dbReference>
<comment type="subcellular location">
    <subcellularLocation>
        <location evidence="1">Membrane</location>
        <topology evidence="1">Single-pass type II membrane protein</topology>
    </subcellularLocation>
</comment>
<evidence type="ECO:0000256" key="4">
    <source>
        <dbReference type="ARBA" id="ARBA00022723"/>
    </source>
</evidence>
<dbReference type="InterPro" id="IPR001128">
    <property type="entry name" value="Cyt_P450"/>
</dbReference>
<evidence type="ECO:0000256" key="3">
    <source>
        <dbReference type="ARBA" id="ARBA00022617"/>
    </source>
</evidence>
<protein>
    <submittedName>
        <fullName evidence="10">Uncharacterized protein</fullName>
    </submittedName>
</protein>
<keyword evidence="5" id="KW-0735">Signal-anchor</keyword>
<dbReference type="CDD" id="cd11072">
    <property type="entry name" value="CYP71-like"/>
    <property type="match status" value="1"/>
</dbReference>
<evidence type="ECO:0000256" key="1">
    <source>
        <dbReference type="ARBA" id="ARBA00004606"/>
    </source>
</evidence>
<reference evidence="10 11" key="1">
    <citation type="journal article" date="2021" name="Comput. Struct. Biotechnol. J.">
        <title>De novo genome assembly of the potent medicinal plant Rehmannia glutinosa using nanopore technology.</title>
        <authorList>
            <person name="Ma L."/>
            <person name="Dong C."/>
            <person name="Song C."/>
            <person name="Wang X."/>
            <person name="Zheng X."/>
            <person name="Niu Y."/>
            <person name="Chen S."/>
            <person name="Feng W."/>
        </authorList>
    </citation>
    <scope>NUCLEOTIDE SEQUENCE [LARGE SCALE GENOMIC DNA]</scope>
    <source>
        <strain evidence="10">DH-2019</strain>
    </source>
</reference>
<accession>A0ABR0XHY1</accession>
<dbReference type="InterPro" id="IPR036396">
    <property type="entry name" value="Cyt_P450_sf"/>
</dbReference>
<evidence type="ECO:0000256" key="2">
    <source>
        <dbReference type="ARBA" id="ARBA00010617"/>
    </source>
</evidence>
<dbReference type="PANTHER" id="PTHR47953">
    <property type="entry name" value="OS08G0105600 PROTEIN"/>
    <property type="match status" value="1"/>
</dbReference>
<keyword evidence="8 9" id="KW-0503">Monooxygenase</keyword>
<comment type="caution">
    <text evidence="10">The sequence shown here is derived from an EMBL/GenBank/DDBJ whole genome shotgun (WGS) entry which is preliminary data.</text>
</comment>